<name>A0AA40K8V7_9PEZI</name>
<reference evidence="1" key="1">
    <citation type="submission" date="2023-06" db="EMBL/GenBank/DDBJ databases">
        <title>Genome-scale phylogeny and comparative genomics of the fungal order Sordariales.</title>
        <authorList>
            <consortium name="Lawrence Berkeley National Laboratory"/>
            <person name="Hensen N."/>
            <person name="Bonometti L."/>
            <person name="Westerberg I."/>
            <person name="Brannstrom I.O."/>
            <person name="Guillou S."/>
            <person name="Cros-Aarteil S."/>
            <person name="Calhoun S."/>
            <person name="Haridas S."/>
            <person name="Kuo A."/>
            <person name="Mondo S."/>
            <person name="Pangilinan J."/>
            <person name="Riley R."/>
            <person name="LaButti K."/>
            <person name="Andreopoulos B."/>
            <person name="Lipzen A."/>
            <person name="Chen C."/>
            <person name="Yanf M."/>
            <person name="Daum C."/>
            <person name="Ng V."/>
            <person name="Clum A."/>
            <person name="Steindorff A."/>
            <person name="Ohm R."/>
            <person name="Martin F."/>
            <person name="Silar P."/>
            <person name="Natvig D."/>
            <person name="Lalanne C."/>
            <person name="Gautier V."/>
            <person name="Ament-velasquez S.L."/>
            <person name="Kruys A."/>
            <person name="Hutchinson M.I."/>
            <person name="Powell A.J."/>
            <person name="Barry K."/>
            <person name="Miller A.N."/>
            <person name="Grigoriev I.V."/>
            <person name="Debuchy R."/>
            <person name="Gladieux P."/>
            <person name="Thoren M.H."/>
            <person name="Johannesson H."/>
        </authorList>
    </citation>
    <scope>NUCLEOTIDE SEQUENCE</scope>
    <source>
        <strain evidence="1">SMH3187-1</strain>
    </source>
</reference>
<evidence type="ECO:0000313" key="1">
    <source>
        <dbReference type="EMBL" id="KAK0750344.1"/>
    </source>
</evidence>
<protein>
    <submittedName>
        <fullName evidence="1">Uncharacterized protein</fullName>
    </submittedName>
</protein>
<proteinExistence type="predicted"/>
<gene>
    <name evidence="1" type="ORF">B0T18DRAFT_408675</name>
</gene>
<dbReference type="AlphaFoldDB" id="A0AA40K8V7"/>
<comment type="caution">
    <text evidence="1">The sequence shown here is derived from an EMBL/GenBank/DDBJ whole genome shotgun (WGS) entry which is preliminary data.</text>
</comment>
<organism evidence="1 2">
    <name type="scientific">Schizothecium vesticola</name>
    <dbReference type="NCBI Taxonomy" id="314040"/>
    <lineage>
        <taxon>Eukaryota</taxon>
        <taxon>Fungi</taxon>
        <taxon>Dikarya</taxon>
        <taxon>Ascomycota</taxon>
        <taxon>Pezizomycotina</taxon>
        <taxon>Sordariomycetes</taxon>
        <taxon>Sordariomycetidae</taxon>
        <taxon>Sordariales</taxon>
        <taxon>Schizotheciaceae</taxon>
        <taxon>Schizothecium</taxon>
    </lineage>
</organism>
<accession>A0AA40K8V7</accession>
<keyword evidence="2" id="KW-1185">Reference proteome</keyword>
<evidence type="ECO:0000313" key="2">
    <source>
        <dbReference type="Proteomes" id="UP001172155"/>
    </source>
</evidence>
<sequence>MKRRRMLGIAKIKIAGVGNDEMDWAPWLMASGHVGLTQATPRWTRAGQPIPLGFPAWLVGGGVKFLEKGAAKKKAVQFLHHPPLTLETTSQPQDGSQQQNQSGRCLGEQFELRLANRPSCGWKVQYSARRSEFCGGMDGLDLYKARPEPRWIAWWEPRSEERGDEVVWICAQCPPGLPVVNCVKFGSLSKFATPSPNSA</sequence>
<dbReference type="EMBL" id="JAUKUD010000003">
    <property type="protein sequence ID" value="KAK0750344.1"/>
    <property type="molecule type" value="Genomic_DNA"/>
</dbReference>
<dbReference type="Proteomes" id="UP001172155">
    <property type="component" value="Unassembled WGS sequence"/>
</dbReference>